<organism evidence="1 2">
    <name type="scientific">Euplotes crassus</name>
    <dbReference type="NCBI Taxonomy" id="5936"/>
    <lineage>
        <taxon>Eukaryota</taxon>
        <taxon>Sar</taxon>
        <taxon>Alveolata</taxon>
        <taxon>Ciliophora</taxon>
        <taxon>Intramacronucleata</taxon>
        <taxon>Spirotrichea</taxon>
        <taxon>Hypotrichia</taxon>
        <taxon>Euplotida</taxon>
        <taxon>Euplotidae</taxon>
        <taxon>Moneuplotes</taxon>
    </lineage>
</organism>
<dbReference type="Gene3D" id="3.90.79.10">
    <property type="entry name" value="Nucleoside Triphosphate Pyrophosphohydrolase"/>
    <property type="match status" value="1"/>
</dbReference>
<reference evidence="1" key="1">
    <citation type="submission" date="2023-07" db="EMBL/GenBank/DDBJ databases">
        <authorList>
            <consortium name="AG Swart"/>
            <person name="Singh M."/>
            <person name="Singh A."/>
            <person name="Seah K."/>
            <person name="Emmerich C."/>
        </authorList>
    </citation>
    <scope>NUCLEOTIDE SEQUENCE</scope>
    <source>
        <strain evidence="1">DP1</strain>
    </source>
</reference>
<gene>
    <name evidence="1" type="ORF">ECRASSUSDP1_LOCUS27799</name>
</gene>
<dbReference type="InterPro" id="IPR015797">
    <property type="entry name" value="NUDIX_hydrolase-like_dom_sf"/>
</dbReference>
<evidence type="ECO:0000313" key="2">
    <source>
        <dbReference type="Proteomes" id="UP001295684"/>
    </source>
</evidence>
<dbReference type="EMBL" id="CAMPGE010028684">
    <property type="protein sequence ID" value="CAI2386193.1"/>
    <property type="molecule type" value="Genomic_DNA"/>
</dbReference>
<dbReference type="Proteomes" id="UP001295684">
    <property type="component" value="Unassembled WGS sequence"/>
</dbReference>
<evidence type="ECO:0008006" key="3">
    <source>
        <dbReference type="Google" id="ProtNLM"/>
    </source>
</evidence>
<keyword evidence="2" id="KW-1185">Reference proteome</keyword>
<protein>
    <recommendedName>
        <fullName evidence="3">Nudix hydrolase domain-containing protein</fullName>
    </recommendedName>
</protein>
<name>A0AAD1Y7Z6_EUPCR</name>
<proteinExistence type="predicted"/>
<accession>A0AAD1Y7Z6</accession>
<dbReference type="SUPFAM" id="SSF55811">
    <property type="entry name" value="Nudix"/>
    <property type="match status" value="1"/>
</dbReference>
<comment type="caution">
    <text evidence="1">The sequence shown here is derived from an EMBL/GenBank/DDBJ whole genome shotgun (WGS) entry which is preliminary data.</text>
</comment>
<dbReference type="AlphaFoldDB" id="A0AAD1Y7Z6"/>
<sequence>MFRTRSFPVPIPDFLSEGAVRTRAEVAEELLTSQNPKFSFKAEVSYGGNIYEPKLLSECPLQRKHLKNKHSSILIKGNETEVTLMWKLLPEEEDAKIRIHISSSKDSALLKEDEEFQTSLLADSSQKTLVFYHPYDCMAKKLVDLTKGLPITMVQPVRENITFSTRLIIIDQDGRILLTRKRCNEECQPGWGIPGKGTNLSQNFLESQANNLEEEIGLNIKTFFRDFPHFGTLSKDKARNFKDFFLYENTSDRNHEQSLSIAHHEFILYSMLQIDLPAMVTYPEPSQLIRKDLYQDSKKHTQAEATDKRISHYNYLTEAARVRGELNPEGARFKPKRALKDKIEKEYKKHIKESIKPELSKDCTADAFAWIHFEQLNALIRSNPKYALTLAPSEETKEPALEEAYPEILESSFNFYIFKDDKETCERGSFKKLYPDYPNKFTGEGILREDVPAILMLISNLNGTRDFKALHT</sequence>
<evidence type="ECO:0000313" key="1">
    <source>
        <dbReference type="EMBL" id="CAI2386193.1"/>
    </source>
</evidence>